<dbReference type="InterPro" id="IPR003423">
    <property type="entry name" value="OMP_efflux"/>
</dbReference>
<dbReference type="Proteomes" id="UP000272706">
    <property type="component" value="Unassembled WGS sequence"/>
</dbReference>
<dbReference type="Pfam" id="PF02321">
    <property type="entry name" value="OEP"/>
    <property type="match status" value="2"/>
</dbReference>
<evidence type="ECO:0000256" key="4">
    <source>
        <dbReference type="ARBA" id="ARBA00022452"/>
    </source>
</evidence>
<proteinExistence type="inferred from homology"/>
<keyword evidence="9" id="KW-0732">Signal</keyword>
<organism evidence="10 11">
    <name type="scientific">Mesorhizobium waimense</name>
    <dbReference type="NCBI Taxonomy" id="1300307"/>
    <lineage>
        <taxon>Bacteria</taxon>
        <taxon>Pseudomonadati</taxon>
        <taxon>Pseudomonadota</taxon>
        <taxon>Alphaproteobacteria</taxon>
        <taxon>Hyphomicrobiales</taxon>
        <taxon>Phyllobacteriaceae</taxon>
        <taxon>Mesorhizobium</taxon>
    </lineage>
</organism>
<dbReference type="PROSITE" id="PS51257">
    <property type="entry name" value="PROKAR_LIPOPROTEIN"/>
    <property type="match status" value="1"/>
</dbReference>
<evidence type="ECO:0000256" key="6">
    <source>
        <dbReference type="ARBA" id="ARBA00023136"/>
    </source>
</evidence>
<name>A0A3A5KPV8_9HYPH</name>
<comment type="similarity">
    <text evidence="2">Belongs to the outer membrane factor (OMF) (TC 1.B.17) family.</text>
</comment>
<comment type="caution">
    <text evidence="10">The sequence shown here is derived from an EMBL/GenBank/DDBJ whole genome shotgun (WGS) entry which is preliminary data.</text>
</comment>
<keyword evidence="8" id="KW-0175">Coiled coil</keyword>
<keyword evidence="6" id="KW-0472">Membrane</keyword>
<dbReference type="GO" id="GO:0009279">
    <property type="term" value="C:cell outer membrane"/>
    <property type="evidence" value="ECO:0007669"/>
    <property type="project" value="UniProtKB-SubCell"/>
</dbReference>
<dbReference type="OrthoDB" id="9814637at2"/>
<evidence type="ECO:0000313" key="10">
    <source>
        <dbReference type="EMBL" id="RJT35101.1"/>
    </source>
</evidence>
<keyword evidence="11" id="KW-1185">Reference proteome</keyword>
<keyword evidence="4" id="KW-1134">Transmembrane beta strand</keyword>
<dbReference type="GO" id="GO:0015288">
    <property type="term" value="F:porin activity"/>
    <property type="evidence" value="ECO:0007669"/>
    <property type="project" value="TreeGrafter"/>
</dbReference>
<dbReference type="GO" id="GO:1990281">
    <property type="term" value="C:efflux pump complex"/>
    <property type="evidence" value="ECO:0007669"/>
    <property type="project" value="TreeGrafter"/>
</dbReference>
<evidence type="ECO:0000256" key="5">
    <source>
        <dbReference type="ARBA" id="ARBA00022692"/>
    </source>
</evidence>
<dbReference type="RefSeq" id="WP_120016508.1">
    <property type="nucleotide sequence ID" value="NZ_QZWZ01000018.1"/>
</dbReference>
<evidence type="ECO:0000256" key="3">
    <source>
        <dbReference type="ARBA" id="ARBA00022448"/>
    </source>
</evidence>
<reference evidence="10 11" key="1">
    <citation type="submission" date="2018-09" db="EMBL/GenBank/DDBJ databases">
        <title>Mesorhizobium carmichaelinearum sp. nov. isolated from Carmichaelinea spp. root nodules in New Zealand.</title>
        <authorList>
            <person name="De Meyer S.E."/>
        </authorList>
    </citation>
    <scope>NUCLEOTIDE SEQUENCE [LARGE SCALE GENOMIC DNA]</scope>
    <source>
        <strain evidence="10 11">ICMP19557</strain>
    </source>
</reference>
<protein>
    <submittedName>
        <fullName evidence="10">Channel protein TolC</fullName>
    </submittedName>
</protein>
<evidence type="ECO:0000256" key="8">
    <source>
        <dbReference type="SAM" id="Coils"/>
    </source>
</evidence>
<evidence type="ECO:0000256" key="7">
    <source>
        <dbReference type="ARBA" id="ARBA00023237"/>
    </source>
</evidence>
<dbReference type="EMBL" id="QZWZ01000018">
    <property type="protein sequence ID" value="RJT35101.1"/>
    <property type="molecule type" value="Genomic_DNA"/>
</dbReference>
<dbReference type="GO" id="GO:0015562">
    <property type="term" value="F:efflux transmembrane transporter activity"/>
    <property type="evidence" value="ECO:0007669"/>
    <property type="project" value="InterPro"/>
</dbReference>
<dbReference type="Gene3D" id="1.20.1600.10">
    <property type="entry name" value="Outer membrane efflux proteins (OEP)"/>
    <property type="match status" value="1"/>
</dbReference>
<dbReference type="PANTHER" id="PTHR30026:SF22">
    <property type="entry name" value="OUTER MEMBRANE EFFLUX PROTEIN"/>
    <property type="match status" value="1"/>
</dbReference>
<dbReference type="SUPFAM" id="SSF56954">
    <property type="entry name" value="Outer membrane efflux proteins (OEP)"/>
    <property type="match status" value="1"/>
</dbReference>
<dbReference type="InterPro" id="IPR051906">
    <property type="entry name" value="TolC-like"/>
</dbReference>
<evidence type="ECO:0000256" key="9">
    <source>
        <dbReference type="SAM" id="SignalP"/>
    </source>
</evidence>
<sequence length="485" mass="53383">MNRTGKVTVGWRIALAVTVSMLACESAGALTLKEAMAVAVESNPEIGQAIENREAIEFELRQAKGLYLPSVDLEASAGARRLDNPSRRALSIEDDALYPAETDLTISQTLYDSGARRAELTRQASRVDGASFRVLERSEFIGLSVVQDYLEYMLQASIVVEAKKNLGFHQAILGDIRQGIDGGALNDADRQQAEERLFAAKARMQEATEELEAAKIRFFKTVGKPLTNASRPGDVSAALPRSLDEAIGLARESNPRVHMANSDIDAAASLVDAARAKFGPSIIAEGRARAGTDIDGDDGDTNDLQARLVLRWNLYRGGIDKANEQEQIRRSSEQRLALHQVLREIEEAVRISWDRRFRQADLAKTLRQQAAANERLVASYREQFKVGQRSLLDVLDAQNTRFNTATLADTASYASLFAQYRLLAATGQLLKTMNIQPAKQTAAYARSEFAVPATADTETYARTPSEQKNDLPFDILAPVRKKQPM</sequence>
<accession>A0A3A5KPV8</accession>
<feature type="signal peptide" evidence="9">
    <location>
        <begin position="1"/>
        <end position="29"/>
    </location>
</feature>
<gene>
    <name evidence="10" type="ORF">D3227_22620</name>
</gene>
<keyword evidence="5" id="KW-0812">Transmembrane</keyword>
<evidence type="ECO:0000256" key="2">
    <source>
        <dbReference type="ARBA" id="ARBA00007613"/>
    </source>
</evidence>
<evidence type="ECO:0000256" key="1">
    <source>
        <dbReference type="ARBA" id="ARBA00004442"/>
    </source>
</evidence>
<keyword evidence="7" id="KW-0998">Cell outer membrane</keyword>
<comment type="subcellular location">
    <subcellularLocation>
        <location evidence="1">Cell outer membrane</location>
    </subcellularLocation>
</comment>
<dbReference type="AlphaFoldDB" id="A0A3A5KPV8"/>
<feature type="chain" id="PRO_5017193813" evidence="9">
    <location>
        <begin position="30"/>
        <end position="485"/>
    </location>
</feature>
<dbReference type="PANTHER" id="PTHR30026">
    <property type="entry name" value="OUTER MEMBRANE PROTEIN TOLC"/>
    <property type="match status" value="1"/>
</dbReference>
<feature type="coiled-coil region" evidence="8">
    <location>
        <begin position="190"/>
        <end position="217"/>
    </location>
</feature>
<keyword evidence="3" id="KW-0813">Transport</keyword>
<evidence type="ECO:0000313" key="11">
    <source>
        <dbReference type="Proteomes" id="UP000272706"/>
    </source>
</evidence>